<evidence type="ECO:0000313" key="2">
    <source>
        <dbReference type="EMBL" id="PRX12105.1"/>
    </source>
</evidence>
<evidence type="ECO:0000313" key="3">
    <source>
        <dbReference type="Proteomes" id="UP000028531"/>
    </source>
</evidence>
<keyword evidence="2" id="KW-0418">Kinase</keyword>
<dbReference type="Gene3D" id="3.40.50.300">
    <property type="entry name" value="P-loop containing nucleotide triphosphate hydrolases"/>
    <property type="match status" value="1"/>
</dbReference>
<sequence length="162" mass="19181">MIHLIVGNTGSGKTTYSYQLKKKHKAIIFSIDKWNKELFLADRKTQDGLDWFLERIDRSEVIILDFIEQLESCNVDSILDLGLSKLEHRNKFRDFALSQGYEIKTHFLDIPKEIRWSRVSKRNIEKGNTYEFEVTKDNFEFMEEWFEAPSTIEMSDGILIKH</sequence>
<protein>
    <submittedName>
        <fullName evidence="2">Kinase</fullName>
    </submittedName>
    <submittedName>
        <fullName evidence="1">Zeta toxin</fullName>
    </submittedName>
</protein>
<reference evidence="2 4" key="2">
    <citation type="submission" date="2018-03" db="EMBL/GenBank/DDBJ databases">
        <title>Genomic Encyclopedia of Archaeal and Bacterial Type Strains, Phase II (KMG-II): from individual species to whole genera.</title>
        <authorList>
            <person name="Goeker M."/>
        </authorList>
    </citation>
    <scope>NUCLEOTIDE SEQUENCE [LARGE SCALE GENOMIC DNA]</scope>
    <source>
        <strain evidence="2 4">DSM 22727</strain>
    </source>
</reference>
<proteinExistence type="predicted"/>
<dbReference type="EMBL" id="PVNA01000008">
    <property type="protein sequence ID" value="PRX12105.1"/>
    <property type="molecule type" value="Genomic_DNA"/>
</dbReference>
<dbReference type="RefSeq" id="WP_036578919.1">
    <property type="nucleotide sequence ID" value="NZ_JPJI01000003.1"/>
</dbReference>
<dbReference type="Pfam" id="PF13671">
    <property type="entry name" value="AAA_33"/>
    <property type="match status" value="1"/>
</dbReference>
<gene>
    <name evidence="1" type="ORF">IL45_00135</name>
    <name evidence="2" type="ORF">LY02_02785</name>
</gene>
<name>A0A084K0D9_NONUL</name>
<accession>A0A084K0D9</accession>
<reference evidence="1 3" key="1">
    <citation type="submission" date="2014-07" db="EMBL/GenBank/DDBJ databases">
        <title>Draft genome sequence of Nonlabens ulvanivorans, an ulvan degrading bacterium.</title>
        <authorList>
            <person name="Kopel M."/>
            <person name="Helbert W."/>
            <person name="Henrissat B."/>
            <person name="Doniger T."/>
            <person name="Banin E."/>
        </authorList>
    </citation>
    <scope>NUCLEOTIDE SEQUENCE [LARGE SCALE GENOMIC DNA]</scope>
    <source>
        <strain evidence="1 3">PLR</strain>
    </source>
</reference>
<dbReference type="InterPro" id="IPR027417">
    <property type="entry name" value="P-loop_NTPase"/>
</dbReference>
<keyword evidence="2" id="KW-0808">Transferase</keyword>
<dbReference type="Proteomes" id="UP000239997">
    <property type="component" value="Unassembled WGS sequence"/>
</dbReference>
<dbReference type="SUPFAM" id="SSF52540">
    <property type="entry name" value="P-loop containing nucleoside triphosphate hydrolases"/>
    <property type="match status" value="1"/>
</dbReference>
<dbReference type="GO" id="GO:0016301">
    <property type="term" value="F:kinase activity"/>
    <property type="evidence" value="ECO:0007669"/>
    <property type="project" value="UniProtKB-KW"/>
</dbReference>
<keyword evidence="4" id="KW-1185">Reference proteome</keyword>
<dbReference type="Proteomes" id="UP000028531">
    <property type="component" value="Unassembled WGS sequence"/>
</dbReference>
<organism evidence="1 3">
    <name type="scientific">Nonlabens ulvanivorans</name>
    <name type="common">Persicivirga ulvanivorans</name>
    <dbReference type="NCBI Taxonomy" id="906888"/>
    <lineage>
        <taxon>Bacteria</taxon>
        <taxon>Pseudomonadati</taxon>
        <taxon>Bacteroidota</taxon>
        <taxon>Flavobacteriia</taxon>
        <taxon>Flavobacteriales</taxon>
        <taxon>Flavobacteriaceae</taxon>
        <taxon>Nonlabens</taxon>
    </lineage>
</organism>
<evidence type="ECO:0000313" key="1">
    <source>
        <dbReference type="EMBL" id="KEZ94673.1"/>
    </source>
</evidence>
<comment type="caution">
    <text evidence="1">The sequence shown here is derived from an EMBL/GenBank/DDBJ whole genome shotgun (WGS) entry which is preliminary data.</text>
</comment>
<evidence type="ECO:0000313" key="4">
    <source>
        <dbReference type="Proteomes" id="UP000239997"/>
    </source>
</evidence>
<dbReference type="EMBL" id="JPJI01000003">
    <property type="protein sequence ID" value="KEZ94673.1"/>
    <property type="molecule type" value="Genomic_DNA"/>
</dbReference>
<dbReference type="OrthoDB" id="531205at2"/>
<dbReference type="AlphaFoldDB" id="A0A084K0D9"/>